<dbReference type="InterPro" id="IPR036388">
    <property type="entry name" value="WH-like_DNA-bd_sf"/>
</dbReference>
<dbReference type="Pfam" id="PF21221">
    <property type="entry name" value="B_lactamase-like_C"/>
    <property type="match status" value="1"/>
</dbReference>
<sequence>MPGQTLQVAAGVHWLKMPLPFALNHINLWLLEEQAGWCAVDAGYDSAETRALWEQHFSGSMGGRPLIRVVATHYHPDHIGLADWLAIRFDAAFHASLGEIALAKAVWHDLPGHDVAALNRHFAQHGLPEAKQAQYAERGNTYHWGVKSLPVTFNRILAGDVLRLGESDWLAIPGYGHSPEHMALYCADKGVLIAGDMLLPKISTNVGVWGGEPDGDPLRQFLASLDRFLHLPEDTLVLPSHGRPFVGIQPRVAALKAHHDERLAAMLAAMDGPMTAYELLPALFGRMFDLYQTMFALAECIAHLNYLWHGGKLVRRRDADGCHRFSIAP</sequence>
<dbReference type="InterPro" id="IPR048933">
    <property type="entry name" value="B_lactamase-like_C"/>
</dbReference>
<protein>
    <submittedName>
        <fullName evidence="2">Zn-dependent hydrolase</fullName>
    </submittedName>
</protein>
<dbReference type="InterPro" id="IPR001279">
    <property type="entry name" value="Metallo-B-lactamas"/>
</dbReference>
<dbReference type="PANTHER" id="PTHR23131:SF4">
    <property type="entry name" value="METALLO-BETA-LACTAMASE SUPERFAMILY POTEIN"/>
    <property type="match status" value="1"/>
</dbReference>
<dbReference type="InterPro" id="IPR036866">
    <property type="entry name" value="RibonucZ/Hydroxyglut_hydro"/>
</dbReference>
<dbReference type="SMART" id="SM00849">
    <property type="entry name" value="Lactamase_B"/>
    <property type="match status" value="1"/>
</dbReference>
<dbReference type="Proteomes" id="UP001156706">
    <property type="component" value="Unassembled WGS sequence"/>
</dbReference>
<keyword evidence="2" id="KW-0378">Hydrolase</keyword>
<organism evidence="2 3">
    <name type="scientific">Chitinimonas prasina</name>
    <dbReference type="NCBI Taxonomy" id="1434937"/>
    <lineage>
        <taxon>Bacteria</taxon>
        <taxon>Pseudomonadati</taxon>
        <taxon>Pseudomonadota</taxon>
        <taxon>Betaproteobacteria</taxon>
        <taxon>Neisseriales</taxon>
        <taxon>Chitinibacteraceae</taxon>
        <taxon>Chitinimonas</taxon>
    </lineage>
</organism>
<dbReference type="Gene3D" id="3.60.15.10">
    <property type="entry name" value="Ribonuclease Z/Hydroxyacylglutathione hydrolase-like"/>
    <property type="match status" value="1"/>
</dbReference>
<dbReference type="EMBL" id="BSOG01000006">
    <property type="protein sequence ID" value="GLR14993.1"/>
    <property type="molecule type" value="Genomic_DNA"/>
</dbReference>
<feature type="domain" description="Metallo-beta-lactamase" evidence="1">
    <location>
        <begin position="25"/>
        <end position="241"/>
    </location>
</feature>
<evidence type="ECO:0000313" key="2">
    <source>
        <dbReference type="EMBL" id="GLR14993.1"/>
    </source>
</evidence>
<dbReference type="Gene3D" id="1.10.10.10">
    <property type="entry name" value="Winged helix-like DNA-binding domain superfamily/Winged helix DNA-binding domain"/>
    <property type="match status" value="1"/>
</dbReference>
<gene>
    <name evidence="2" type="ORF">GCM10007907_37830</name>
</gene>
<accession>A0ABQ5YMT0</accession>
<dbReference type="InterPro" id="IPR050662">
    <property type="entry name" value="Sec-metab_biosynth-thioest"/>
</dbReference>
<dbReference type="SUPFAM" id="SSF56281">
    <property type="entry name" value="Metallo-hydrolase/oxidoreductase"/>
    <property type="match status" value="1"/>
</dbReference>
<reference evidence="3" key="1">
    <citation type="journal article" date="2019" name="Int. J. Syst. Evol. Microbiol.">
        <title>The Global Catalogue of Microorganisms (GCM) 10K type strain sequencing project: providing services to taxonomists for standard genome sequencing and annotation.</title>
        <authorList>
            <consortium name="The Broad Institute Genomics Platform"/>
            <consortium name="The Broad Institute Genome Sequencing Center for Infectious Disease"/>
            <person name="Wu L."/>
            <person name="Ma J."/>
        </authorList>
    </citation>
    <scope>NUCLEOTIDE SEQUENCE [LARGE SCALE GENOMIC DNA]</scope>
    <source>
        <strain evidence="3">NBRC 110044</strain>
    </source>
</reference>
<keyword evidence="3" id="KW-1185">Reference proteome</keyword>
<evidence type="ECO:0000259" key="1">
    <source>
        <dbReference type="SMART" id="SM00849"/>
    </source>
</evidence>
<comment type="caution">
    <text evidence="2">The sequence shown here is derived from an EMBL/GenBank/DDBJ whole genome shotgun (WGS) entry which is preliminary data.</text>
</comment>
<proteinExistence type="predicted"/>
<evidence type="ECO:0000313" key="3">
    <source>
        <dbReference type="Proteomes" id="UP001156706"/>
    </source>
</evidence>
<dbReference type="Pfam" id="PF00753">
    <property type="entry name" value="Lactamase_B"/>
    <property type="match status" value="1"/>
</dbReference>
<dbReference type="GO" id="GO:0016787">
    <property type="term" value="F:hydrolase activity"/>
    <property type="evidence" value="ECO:0007669"/>
    <property type="project" value="UniProtKB-KW"/>
</dbReference>
<name>A0ABQ5YMT0_9NEIS</name>
<dbReference type="PANTHER" id="PTHR23131">
    <property type="entry name" value="ENDORIBONUCLEASE LACTB2"/>
    <property type="match status" value="1"/>
</dbReference>